<evidence type="ECO:0000256" key="2">
    <source>
        <dbReference type="ARBA" id="ARBA00011738"/>
    </source>
</evidence>
<comment type="subunit">
    <text evidence="2 4">Homodimer.</text>
</comment>
<name>A0A9E7HXH8_9LILI</name>
<reference evidence="5" key="1">
    <citation type="submission" date="2022-05" db="EMBL/GenBank/DDBJ databases">
        <title>The Musa troglodytarum L. genome provides insights into the mechanism of non-climacteric behaviour and enrichment of carotenoids.</title>
        <authorList>
            <person name="Wang J."/>
        </authorList>
    </citation>
    <scope>NUCLEOTIDE SEQUENCE</scope>
    <source>
        <tissue evidence="5">Leaf</tissue>
    </source>
</reference>
<proteinExistence type="inferred from homology"/>
<keyword evidence="4" id="KW-0052">Apoplast</keyword>
<evidence type="ECO:0000256" key="1">
    <source>
        <dbReference type="ARBA" id="ARBA00010746"/>
    </source>
</evidence>
<feature type="signal peptide" evidence="4">
    <location>
        <begin position="1"/>
        <end position="26"/>
    </location>
</feature>
<dbReference type="GO" id="GO:0009699">
    <property type="term" value="P:phenylpropanoid biosynthetic process"/>
    <property type="evidence" value="ECO:0007669"/>
    <property type="project" value="UniProtKB-ARBA"/>
</dbReference>
<keyword evidence="3 4" id="KW-0964">Secreted</keyword>
<dbReference type="Pfam" id="PF03018">
    <property type="entry name" value="Dirigent"/>
    <property type="match status" value="1"/>
</dbReference>
<accession>A0A9E7HXH8</accession>
<dbReference type="Proteomes" id="UP001055439">
    <property type="component" value="Chromosome 8"/>
</dbReference>
<comment type="similarity">
    <text evidence="1 4">Belongs to the plant dirigent protein family.</text>
</comment>
<evidence type="ECO:0000256" key="4">
    <source>
        <dbReference type="RuleBase" id="RU363099"/>
    </source>
</evidence>
<comment type="subcellular location">
    <subcellularLocation>
        <location evidence="4">Secreted</location>
        <location evidence="4">Extracellular space</location>
        <location evidence="4">Apoplast</location>
    </subcellularLocation>
</comment>
<organism evidence="5 6">
    <name type="scientific">Musa troglodytarum</name>
    <name type="common">fe'i banana</name>
    <dbReference type="NCBI Taxonomy" id="320322"/>
    <lineage>
        <taxon>Eukaryota</taxon>
        <taxon>Viridiplantae</taxon>
        <taxon>Streptophyta</taxon>
        <taxon>Embryophyta</taxon>
        <taxon>Tracheophyta</taxon>
        <taxon>Spermatophyta</taxon>
        <taxon>Magnoliopsida</taxon>
        <taxon>Liliopsida</taxon>
        <taxon>Zingiberales</taxon>
        <taxon>Musaceae</taxon>
        <taxon>Musa</taxon>
    </lineage>
</organism>
<sequence length="174" mass="18763">MAMAFSSLSALLLLFPLFLFASFGAADKEKMTHLHFYLHEINSGANATGRTVAVPPGTEFSYETFGAISVIDDILREGPERDSKLIGRAQGLLAQASLEKPALLSAVNFVFTAGKYNGGTISVLGRAVLTELFERAIVGGAGRFRMARGYTLGKVISSEEGYLIMELDAYVVHH</sequence>
<protein>
    <recommendedName>
        <fullName evidence="4">Dirigent protein</fullName>
    </recommendedName>
</protein>
<feature type="chain" id="PRO_5039747459" description="Dirigent protein" evidence="4">
    <location>
        <begin position="27"/>
        <end position="174"/>
    </location>
</feature>
<dbReference type="InterPro" id="IPR044859">
    <property type="entry name" value="Allene_oxi_cyc_Dirigent"/>
</dbReference>
<dbReference type="GO" id="GO:0048046">
    <property type="term" value="C:apoplast"/>
    <property type="evidence" value="ECO:0007669"/>
    <property type="project" value="UniProtKB-SubCell"/>
</dbReference>
<keyword evidence="4" id="KW-0732">Signal</keyword>
<dbReference type="PANTHER" id="PTHR21495">
    <property type="entry name" value="NUCLEOPORIN-RELATED"/>
    <property type="match status" value="1"/>
</dbReference>
<evidence type="ECO:0000313" key="6">
    <source>
        <dbReference type="Proteomes" id="UP001055439"/>
    </source>
</evidence>
<dbReference type="EMBL" id="CP097510">
    <property type="protein sequence ID" value="URE41890.1"/>
    <property type="molecule type" value="Genomic_DNA"/>
</dbReference>
<dbReference type="Gene3D" id="2.40.480.10">
    <property type="entry name" value="Allene oxide cyclase-like"/>
    <property type="match status" value="1"/>
</dbReference>
<evidence type="ECO:0000313" key="5">
    <source>
        <dbReference type="EMBL" id="URE41890.1"/>
    </source>
</evidence>
<comment type="function">
    <text evidence="4">Dirigent proteins impart stereoselectivity on the phenoxy radical-coupling reaction, yielding optically active lignans from two molecules of coniferyl alcohol in the biosynthesis of lignans, flavonolignans, and alkaloids and thus plays a central role in plant secondary metabolism.</text>
</comment>
<dbReference type="OrthoDB" id="1928589at2759"/>
<dbReference type="InterPro" id="IPR004265">
    <property type="entry name" value="Dirigent"/>
</dbReference>
<gene>
    <name evidence="5" type="ORF">MUK42_06343</name>
</gene>
<evidence type="ECO:0000256" key="3">
    <source>
        <dbReference type="ARBA" id="ARBA00022525"/>
    </source>
</evidence>
<keyword evidence="6" id="KW-1185">Reference proteome</keyword>
<dbReference type="AlphaFoldDB" id="A0A9E7HXH8"/>